<reference evidence="1 2" key="1">
    <citation type="submission" date="2020-04" db="EMBL/GenBank/DDBJ databases">
        <authorList>
            <person name="Alioto T."/>
            <person name="Alioto T."/>
            <person name="Gomez Garrido J."/>
        </authorList>
    </citation>
    <scope>NUCLEOTIDE SEQUENCE [LARGE SCALE GENOMIC DNA]</scope>
</reference>
<gene>
    <name evidence="1" type="ORF">CLODIP_2_CD12681</name>
</gene>
<dbReference type="EMBL" id="CADEPI010000208">
    <property type="protein sequence ID" value="CAB3380465.1"/>
    <property type="molecule type" value="Genomic_DNA"/>
</dbReference>
<keyword evidence="2" id="KW-1185">Reference proteome</keyword>
<name>A0A8S1DQV1_9INSE</name>
<evidence type="ECO:0000313" key="2">
    <source>
        <dbReference type="Proteomes" id="UP000494165"/>
    </source>
</evidence>
<evidence type="ECO:0000313" key="1">
    <source>
        <dbReference type="EMBL" id="CAB3380465.1"/>
    </source>
</evidence>
<sequence length="111" mass="11717">MYTARLAPHEAELGPALGARGVDGACGDADCRGDGAAACVMEAVGEAAPPPVLPPPWQCTQWRQEAQWPRRRAIVARSFSAGPSFRPRLLVRCSSVKSGNAEPSIDCSLNT</sequence>
<dbReference type="OrthoDB" id="6433810at2759"/>
<organism evidence="1 2">
    <name type="scientific">Cloeon dipterum</name>
    <dbReference type="NCBI Taxonomy" id="197152"/>
    <lineage>
        <taxon>Eukaryota</taxon>
        <taxon>Metazoa</taxon>
        <taxon>Ecdysozoa</taxon>
        <taxon>Arthropoda</taxon>
        <taxon>Hexapoda</taxon>
        <taxon>Insecta</taxon>
        <taxon>Pterygota</taxon>
        <taxon>Palaeoptera</taxon>
        <taxon>Ephemeroptera</taxon>
        <taxon>Pisciforma</taxon>
        <taxon>Baetidae</taxon>
        <taxon>Cloeon</taxon>
    </lineage>
</organism>
<dbReference type="Proteomes" id="UP000494165">
    <property type="component" value="Unassembled WGS sequence"/>
</dbReference>
<dbReference type="AlphaFoldDB" id="A0A8S1DQV1"/>
<protein>
    <submittedName>
        <fullName evidence="1">Uncharacterized protein</fullName>
    </submittedName>
</protein>
<proteinExistence type="predicted"/>
<comment type="caution">
    <text evidence="1">The sequence shown here is derived from an EMBL/GenBank/DDBJ whole genome shotgun (WGS) entry which is preliminary data.</text>
</comment>
<accession>A0A8S1DQV1</accession>